<organism evidence="1">
    <name type="scientific">Leptotrichia mesophila</name>
    <dbReference type="NCBI Taxonomy" id="3239303"/>
    <lineage>
        <taxon>Bacteria</taxon>
        <taxon>Fusobacteriati</taxon>
        <taxon>Fusobacteriota</taxon>
        <taxon>Fusobacteriia</taxon>
        <taxon>Fusobacteriales</taxon>
        <taxon>Leptotrichiaceae</taxon>
        <taxon>Leptotrichia</taxon>
    </lineage>
</organism>
<protein>
    <submittedName>
        <fullName evidence="1">Uncharacterized protein</fullName>
    </submittedName>
</protein>
<dbReference type="KEGG" id="lmes:AB8B23_00795"/>
<gene>
    <name evidence="1" type="ORF">AB8B23_00795</name>
</gene>
<dbReference type="EMBL" id="CP165646">
    <property type="protein sequence ID" value="XDU64759.1"/>
    <property type="molecule type" value="Genomic_DNA"/>
</dbReference>
<proteinExistence type="predicted"/>
<accession>A0AB39VA24</accession>
<sequence length="48" mass="5050">MTVKLGIFSTAAISKITKGKLVLLTVLGKIETELGSDIGEIVCLDNES</sequence>
<dbReference type="RefSeq" id="WP_369713025.1">
    <property type="nucleotide sequence ID" value="NZ_CP165646.1"/>
</dbReference>
<reference evidence="1" key="1">
    <citation type="submission" date="2024-07" db="EMBL/GenBank/DDBJ databases">
        <authorList>
            <person name="Li X.-J."/>
            <person name="Wang X."/>
        </authorList>
    </citation>
    <scope>NUCLEOTIDE SEQUENCE</scope>
    <source>
        <strain evidence="1">HSP-342</strain>
    </source>
</reference>
<evidence type="ECO:0000313" key="1">
    <source>
        <dbReference type="EMBL" id="XDU64759.1"/>
    </source>
</evidence>
<dbReference type="AlphaFoldDB" id="A0AB39VA24"/>
<name>A0AB39VA24_9FUSO</name>